<evidence type="ECO:0000313" key="1">
    <source>
        <dbReference type="EMBL" id="SPT68624.1"/>
    </source>
</evidence>
<dbReference type="Proteomes" id="UP000250086">
    <property type="component" value="Unassembled WGS sequence"/>
</dbReference>
<dbReference type="RefSeq" id="WP_113742908.1">
    <property type="nucleotide sequence ID" value="NZ_UAPV01000001.1"/>
</dbReference>
<protein>
    <submittedName>
        <fullName evidence="1">Uncharacterized protein</fullName>
    </submittedName>
</protein>
<keyword evidence="2" id="KW-1185">Reference proteome</keyword>
<evidence type="ECO:0000313" key="2">
    <source>
        <dbReference type="Proteomes" id="UP000250086"/>
    </source>
</evidence>
<sequence>MFKSIANLFKKPEIILYHGLLTTTVDKALDNIKSKITDTDKDPLSLFKEQYMRMLRDLIYSDFLKYEYLETASNAFYEIFVSPLPEEKHAFDALISLGQYKLKFIETMKSGIHHDDSYPFFYDKYIDSGERILWQYRDLDILASYKNIQIGVDVLNSCGCVSKISDNMLERDESGKNTLSNTLDIFKWGKIKHNDITLTDKSFYIKSKDAFDKLPYTFIKKPIAHKDGFIFTTDTLNGRSLIIKTYDPVFLLNTIDFLSDRKSLCL</sequence>
<dbReference type="AlphaFoldDB" id="A0A2X0V280"/>
<proteinExistence type="predicted"/>
<accession>A0A2X0V280</accession>
<organism evidence="1 2">
    <name type="scientific">Anaerobiospirillum thomasii</name>
    <dbReference type="NCBI Taxonomy" id="179995"/>
    <lineage>
        <taxon>Bacteria</taxon>
        <taxon>Pseudomonadati</taxon>
        <taxon>Pseudomonadota</taxon>
        <taxon>Gammaproteobacteria</taxon>
        <taxon>Aeromonadales</taxon>
        <taxon>Succinivibrionaceae</taxon>
        <taxon>Anaerobiospirillum</taxon>
    </lineage>
</organism>
<dbReference type="EMBL" id="UAPV01000001">
    <property type="protein sequence ID" value="SPT68624.1"/>
    <property type="molecule type" value="Genomic_DNA"/>
</dbReference>
<reference evidence="1 2" key="1">
    <citation type="submission" date="2018-06" db="EMBL/GenBank/DDBJ databases">
        <authorList>
            <consortium name="Pathogen Informatics"/>
            <person name="Doyle S."/>
        </authorList>
    </citation>
    <scope>NUCLEOTIDE SEQUENCE [LARGE SCALE GENOMIC DNA]</scope>
    <source>
        <strain evidence="1 2">NCTC13093</strain>
    </source>
</reference>
<name>A0A2X0V280_9GAMM</name>
<gene>
    <name evidence="1" type="ORF">NCTC13093_00011</name>
</gene>